<sequence length="98" mass="11479">MKNCPNCNSETEDNFEICWKCNYSFTEGKIIEFKDELPGGKEIDCLRCKVPMHYSGIYKFHEGNKTGLWGNVFEIFVNRESFDLYLCHKCGKVEFFSP</sequence>
<evidence type="ECO:0000313" key="1">
    <source>
        <dbReference type="EMBL" id="SHI42860.1"/>
    </source>
</evidence>
<name>A0A1M6B2F7_9FLAO</name>
<evidence type="ECO:0000313" key="2">
    <source>
        <dbReference type="Proteomes" id="UP000184231"/>
    </source>
</evidence>
<proteinExistence type="predicted"/>
<gene>
    <name evidence="1" type="ORF">SAMN04487911_10241</name>
</gene>
<dbReference type="OrthoDB" id="6293663at2"/>
<dbReference type="STRING" id="558155.SAMN04487911_10241"/>
<reference evidence="1 2" key="1">
    <citation type="submission" date="2016-11" db="EMBL/GenBank/DDBJ databases">
        <authorList>
            <person name="Jaros S."/>
            <person name="Januszkiewicz K."/>
            <person name="Wedrychowicz H."/>
        </authorList>
    </citation>
    <scope>NUCLEOTIDE SEQUENCE [LARGE SCALE GENOMIC DNA]</scope>
    <source>
        <strain evidence="1 2">CGMCC 1.8863</strain>
    </source>
</reference>
<dbReference type="AlphaFoldDB" id="A0A1M6B2F7"/>
<protein>
    <submittedName>
        <fullName evidence="1">Uncharacterized protein</fullName>
    </submittedName>
</protein>
<organism evidence="1 2">
    <name type="scientific">Arenibacter nanhaiticus</name>
    <dbReference type="NCBI Taxonomy" id="558155"/>
    <lineage>
        <taxon>Bacteria</taxon>
        <taxon>Pseudomonadati</taxon>
        <taxon>Bacteroidota</taxon>
        <taxon>Flavobacteriia</taxon>
        <taxon>Flavobacteriales</taxon>
        <taxon>Flavobacteriaceae</taxon>
        <taxon>Arenibacter</taxon>
    </lineage>
</organism>
<keyword evidence="2" id="KW-1185">Reference proteome</keyword>
<dbReference type="Proteomes" id="UP000184231">
    <property type="component" value="Unassembled WGS sequence"/>
</dbReference>
<accession>A0A1M6B2F7</accession>
<dbReference type="EMBL" id="FQYX01000002">
    <property type="protein sequence ID" value="SHI42860.1"/>
    <property type="molecule type" value="Genomic_DNA"/>
</dbReference>